<proteinExistence type="predicted"/>
<comment type="caution">
    <text evidence="1">The sequence shown here is derived from an EMBL/GenBank/DDBJ whole genome shotgun (WGS) entry which is preliminary data.</text>
</comment>
<evidence type="ECO:0000313" key="2">
    <source>
        <dbReference type="Proteomes" id="UP000176087"/>
    </source>
</evidence>
<dbReference type="OrthoDB" id="9796999at2"/>
<name>A0A1E7JKU2_9ACTN</name>
<dbReference type="EMBL" id="LJGT01000040">
    <property type="protein sequence ID" value="OEU88263.1"/>
    <property type="molecule type" value="Genomic_DNA"/>
</dbReference>
<keyword evidence="2" id="KW-1185">Reference proteome</keyword>
<dbReference type="AlphaFoldDB" id="A0A1E7JKU2"/>
<reference evidence="1 2" key="1">
    <citation type="journal article" date="2016" name="Front. Microbiol.">
        <title>Comparative Genomics Analysis of Streptomyces Species Reveals Their Adaptation to the Marine Environment and Their Diversity at the Genomic Level.</title>
        <authorList>
            <person name="Tian X."/>
            <person name="Zhang Z."/>
            <person name="Yang T."/>
            <person name="Chen M."/>
            <person name="Li J."/>
            <person name="Chen F."/>
            <person name="Yang J."/>
            <person name="Li W."/>
            <person name="Zhang B."/>
            <person name="Zhang Z."/>
            <person name="Wu J."/>
            <person name="Zhang C."/>
            <person name="Long L."/>
            <person name="Xiao J."/>
        </authorList>
    </citation>
    <scope>NUCLEOTIDE SEQUENCE [LARGE SCALE GENOMIC DNA]</scope>
    <source>
        <strain evidence="1 2">SCSIO 10390</strain>
    </source>
</reference>
<dbReference type="PATRIC" id="fig|933944.5.peg.3173"/>
<accession>A0A1E7JKU2</accession>
<organism evidence="1 2">
    <name type="scientific">Streptomyces abyssalis</name>
    <dbReference type="NCBI Taxonomy" id="933944"/>
    <lineage>
        <taxon>Bacteria</taxon>
        <taxon>Bacillati</taxon>
        <taxon>Actinomycetota</taxon>
        <taxon>Actinomycetes</taxon>
        <taxon>Kitasatosporales</taxon>
        <taxon>Streptomycetaceae</taxon>
        <taxon>Streptomyces</taxon>
    </lineage>
</organism>
<dbReference type="Pfam" id="PF13376">
    <property type="entry name" value="OmdA"/>
    <property type="match status" value="1"/>
</dbReference>
<dbReference type="STRING" id="933944.AN215_19160"/>
<evidence type="ECO:0000313" key="1">
    <source>
        <dbReference type="EMBL" id="OEU88263.1"/>
    </source>
</evidence>
<sequence>MDSSDDLEVIRCAGEAEFEAWIAAHHAEQRGVWVKMAKKNSGVASVTDDQALDVVLCYGWINGQRKRYDDTYYLQKFTPRRRGSTWSQVNIRKVEALVAAGRMKEPGLAEVAAARADGRWDAAYPSQKEAVVPDDLAAALERSAPARSFFDRLGKSDRYIVILRLMTAKNDVSRAERLRRMIASMESGRKVT</sequence>
<gene>
    <name evidence="1" type="ORF">AN215_19160</name>
</gene>
<dbReference type="Proteomes" id="UP000176087">
    <property type="component" value="Unassembled WGS sequence"/>
</dbReference>
<dbReference type="RefSeq" id="WP_070011934.1">
    <property type="nucleotide sequence ID" value="NZ_LJGS01000041.1"/>
</dbReference>
<protein>
    <submittedName>
        <fullName evidence="1">OmdA domain containing protein</fullName>
    </submittedName>
</protein>